<dbReference type="EMBL" id="AFIG01000003">
    <property type="protein sequence ID" value="EGL53510.1"/>
    <property type="molecule type" value="Genomic_DNA"/>
</dbReference>
<sequence>MDIRIQAVVISSVVAVFLLFIRDFLLPKLKATKEEKKQKIEIYKKYAEPLGKSAESIFWRLNEIFSNGTKSKFLERGKVITDFDNYKYISTLYRLGALLGWITAIKKEQSYIRASNDGDSKKLSGSLHKLEKSLADGPHTEENRARYLCEIWSIEVPEGELMALGSEISRIVKHELKVSEVQLISDLSADRNLEVARKCADYLCDSLNIDRIADEKLRATQFDVAKRLAIREAWIYRDWQTGIGELMLVKSESKSRTFDVIGYKEFEAMFESEEPEQQKWIKRLSKLFDGVAVNNVDANDMRIEQLKKTYKSIANLILIIDESEVDLGLLGTETIDMAKSICSEA</sequence>
<comment type="caution">
    <text evidence="2">The sequence shown here is derived from an EMBL/GenBank/DDBJ whole genome shotgun (WGS) entry which is preliminary data.</text>
</comment>
<protein>
    <submittedName>
        <fullName evidence="2">Uncharacterized protein</fullName>
    </submittedName>
</protein>
<keyword evidence="1" id="KW-1133">Transmembrane helix</keyword>
<keyword evidence="1" id="KW-0812">Transmembrane</keyword>
<keyword evidence="3" id="KW-1185">Reference proteome</keyword>
<organism evidence="2 3">
    <name type="scientific">Methylophaga aminisulfidivorans MP</name>
    <dbReference type="NCBI Taxonomy" id="1026882"/>
    <lineage>
        <taxon>Bacteria</taxon>
        <taxon>Pseudomonadati</taxon>
        <taxon>Pseudomonadota</taxon>
        <taxon>Gammaproteobacteria</taxon>
        <taxon>Thiotrichales</taxon>
        <taxon>Piscirickettsiaceae</taxon>
        <taxon>Methylophaga</taxon>
    </lineage>
</organism>
<reference evidence="2 3" key="1">
    <citation type="journal article" date="2011" name="J. Bacteriol.">
        <title>Draft genome sequence of Methylophaga aminisulfidivorans MP T.</title>
        <authorList>
            <person name="Han G.H."/>
            <person name="Kim W."/>
            <person name="Chun J."/>
            <person name="Kim S.W."/>
        </authorList>
    </citation>
    <scope>NUCLEOTIDE SEQUENCE [LARGE SCALE GENOMIC DNA]</scope>
    <source>
        <strain evidence="3">MP(T)</strain>
    </source>
</reference>
<evidence type="ECO:0000256" key="1">
    <source>
        <dbReference type="SAM" id="Phobius"/>
    </source>
</evidence>
<dbReference type="Proteomes" id="UP000003544">
    <property type="component" value="Unassembled WGS sequence"/>
</dbReference>
<gene>
    <name evidence="2" type="ORF">MAMP_01196</name>
</gene>
<name>F5T2G4_9GAMM</name>
<proteinExistence type="predicted"/>
<dbReference type="OrthoDB" id="7593068at2"/>
<evidence type="ECO:0000313" key="3">
    <source>
        <dbReference type="Proteomes" id="UP000003544"/>
    </source>
</evidence>
<feature type="transmembrane region" description="Helical" evidence="1">
    <location>
        <begin position="6"/>
        <end position="26"/>
    </location>
</feature>
<keyword evidence="1" id="KW-0472">Membrane</keyword>
<dbReference type="RefSeq" id="WP_007146760.1">
    <property type="nucleotide sequence ID" value="NZ_AFIG01000003.1"/>
</dbReference>
<dbReference type="AlphaFoldDB" id="F5T2G4"/>
<accession>F5T2G4</accession>
<evidence type="ECO:0000313" key="2">
    <source>
        <dbReference type="EMBL" id="EGL53510.1"/>
    </source>
</evidence>